<dbReference type="WBParaSite" id="TREG1_117330.1">
    <property type="protein sequence ID" value="TREG1_117330.1"/>
    <property type="gene ID" value="TREG1_117330"/>
</dbReference>
<dbReference type="WBParaSite" id="TREG1_47440.1">
    <property type="protein sequence ID" value="TREG1_47440.1"/>
    <property type="gene ID" value="TREG1_47440"/>
</dbReference>
<dbReference type="Proteomes" id="UP000050795">
    <property type="component" value="Unassembled WGS sequence"/>
</dbReference>
<dbReference type="PANTHER" id="PTHR47331">
    <property type="entry name" value="PHD-TYPE DOMAIN-CONTAINING PROTEIN"/>
    <property type="match status" value="1"/>
</dbReference>
<dbReference type="WBParaSite" id="TREG1_117320.1">
    <property type="protein sequence ID" value="TREG1_117320.1"/>
    <property type="gene ID" value="TREG1_117320"/>
</dbReference>
<dbReference type="CDD" id="cd01644">
    <property type="entry name" value="RT_pepA17"/>
    <property type="match status" value="1"/>
</dbReference>
<evidence type="ECO:0000256" key="1">
    <source>
        <dbReference type="SAM" id="Coils"/>
    </source>
</evidence>
<dbReference type="Gene3D" id="3.30.70.270">
    <property type="match status" value="1"/>
</dbReference>
<dbReference type="InterPro" id="IPR043502">
    <property type="entry name" value="DNA/RNA_pol_sf"/>
</dbReference>
<feature type="coiled-coil region" evidence="1">
    <location>
        <begin position="54"/>
        <end position="85"/>
    </location>
</feature>
<accession>A0AA85IW69</accession>
<reference evidence="3" key="1">
    <citation type="submission" date="2022-06" db="EMBL/GenBank/DDBJ databases">
        <authorList>
            <person name="Berger JAMES D."/>
            <person name="Berger JAMES D."/>
        </authorList>
    </citation>
    <scope>NUCLEOTIDE SEQUENCE [LARGE SCALE GENOMIC DNA]</scope>
</reference>
<dbReference type="Gene3D" id="3.10.10.10">
    <property type="entry name" value="HIV Type 1 Reverse Transcriptase, subunit A, domain 1"/>
    <property type="match status" value="1"/>
</dbReference>
<dbReference type="Gene3D" id="1.10.340.70">
    <property type="match status" value="1"/>
</dbReference>
<dbReference type="GO" id="GO:0015074">
    <property type="term" value="P:DNA integration"/>
    <property type="evidence" value="ECO:0007669"/>
    <property type="project" value="InterPro"/>
</dbReference>
<evidence type="ECO:0000313" key="3">
    <source>
        <dbReference type="Proteomes" id="UP000050795"/>
    </source>
</evidence>
<dbReference type="PROSITE" id="PS50994">
    <property type="entry name" value="INTEGRASE"/>
    <property type="match status" value="1"/>
</dbReference>
<reference evidence="4 5" key="2">
    <citation type="submission" date="2023-11" db="UniProtKB">
        <authorList>
            <consortium name="WormBaseParasite"/>
        </authorList>
    </citation>
    <scope>IDENTIFICATION</scope>
</reference>
<dbReference type="InterPro" id="IPR043128">
    <property type="entry name" value="Rev_trsase/Diguanyl_cyclase"/>
</dbReference>
<keyword evidence="3" id="KW-1185">Reference proteome</keyword>
<dbReference type="Pfam" id="PF18701">
    <property type="entry name" value="DUF5641"/>
    <property type="match status" value="1"/>
</dbReference>
<proteinExistence type="predicted"/>
<evidence type="ECO:0000313" key="5">
    <source>
        <dbReference type="WBParaSite" id="TREG1_107150.1"/>
    </source>
</evidence>
<dbReference type="InterPro" id="IPR041588">
    <property type="entry name" value="Integrase_H2C2"/>
</dbReference>
<evidence type="ECO:0000259" key="2">
    <source>
        <dbReference type="PROSITE" id="PS50994"/>
    </source>
</evidence>
<name>A0AA85IW69_TRIRE</name>
<keyword evidence="1" id="KW-0175">Coiled coil</keyword>
<dbReference type="PANTHER" id="PTHR47331:SF1">
    <property type="entry name" value="GAG-LIKE PROTEIN"/>
    <property type="match status" value="1"/>
</dbReference>
<sequence>MQTRSGKQISEQQSESRQAPIFINDHVDNLSCPGSHVSSSKSSLSRITSAQSSLLRAQLKEKQLRQELELEKKLLKARHDVEMAELHVKLATDDERNIEEYERGSVIDNREQLERYVKDCAAMAGGDAPVTVRKSAVVEKLDMPKVESGDAPVTVRKSAVVEKLDMPKVEMSYFDGNGTDYLRFTKEFEYYVENRVKDPGQRMLYLLHYCKGRAKAAIQECVILRPESAYARAKGILQDLFGEIHVIARNRIEDMIRSLRPVAEDGESLSRLSIQLQNCLIALTEMNYLSDLNSVTTLERIVRILPIAVRRNWARLADAKNQEGQEPSFQDLCQFVSTEARVARSRYGHLVSEGFNRPNAQVSLNRQGRREGTSFAIQGERTPAPKRLCILCRSDHATASCQKFVGLDVRDRWSCVRRQRACFLCLEVGHRIDHCVSGIKCSRAHCSGKHHPLLHVEPIVNQVAEQATCAATMHYGTAVMLGVIPVKVRARGKEIYTYAFLDNGSDVTLVTKDLLSSLGLEGTPASMTLTTINGASQVQGNMCELEVASMDENEVIRLDRVFALPSLPVNAPSLSISREARRWPHLQELPFRELDDKRVTMLIGCDVPEAHWVLDQRLGSRKQPYAIKTLLGWVLLGPLHRNTKRGTVNYARISEESIKDDIRRLYEAEFKDTEENEHSFSIEDRKAIELVTRSTVLEKGHYIIPLPWKDPAKVMDNNYVVAINRLLSLKRRLSRDKNLLARYVDGMNTMLKNGYAVPVPPEQLAASYRPRWYLPHHPVMNPKRPDKLRIVLDCAATFRGYSLNDKLYQGPDTIAELVGVLLRFREKPIAVVADIADMFMQVKVPVDDRGALRFLWWKNGRLDEEPQEFQMTAHPFGATSSPFCANFALRKAVEDFGCLYPKTVRDIVRHNFYVDDCLACFEDVEAASRFITDVSDLLSRAGFRLHKWIANREEVLKSVTPKESTPTSRLINGDAVKVERTLGLEWNSEVDCFVFPFKIPQKPITRRGILSAVSSIFDPLGILSPLLLPAKLMLQSLCKQNMGWDQSLSPQNEEAWQSWIGAVERIVALRIPRCIGPSFDSENCTQQLHILCDASEVGYGAAAYVRVQSSHNKVYCNLLFAKARVAPLKAVTIPRLELVAAVLAIRLYEIIRRNTTVKFKSVCFWTDSMTVLYYIRDTSTRFSTFVANRLATIHRYSEPKQWYHVPTRDNTADLASRGTLKLEQLQRWLEGPRFLSKEEHQWPHAELCCTPETIELKKQTAAVRSLVRPDCITNLLRRYSKWTLLVKSFAWILRWKAFLVERFRKTGKEVAVRGLLKLSEMRHATLEIIRSVQSEVYSNFDEIGTNKNCKGVDSLRKLCPIVKNGVLCVGGRLSYADISMANKHPAILPSKHRVTEILIQHYHTTEGHCGVHHVLASLRRTFWIVKGVSTVKRVIGQCVECKRRSTLTCEQLMAPLPIARVQEGWYPFQFVGVDYFGPFFVKRGRGKEKRYGCLFTCLQIRAIHLEVAHSLTTESFIMSLLRFIARRGTPTDIYSDNGTNFVGANRELKELVNGWNQKKINDTLLSKEIQWHFQPPNASHRGGVWERMIRSVRAILQALCNEQNLSDETILTFMAEVERILNDRPLVPSTSDSRDNLALTPNHLLLVCRNISMETPSDTVHVYNSGWKQAMHLAASFWRRWKREYLPLLQTRQKWITKSKNLSPGDVVLIAPESSTRDRWPLGVIAGCEESADGLVRTVTIRTRNGEVKRDIRKICLLEGSHL</sequence>
<dbReference type="InterPro" id="IPR036397">
    <property type="entry name" value="RNaseH_sf"/>
</dbReference>
<dbReference type="SUPFAM" id="SSF53098">
    <property type="entry name" value="Ribonuclease H-like"/>
    <property type="match status" value="1"/>
</dbReference>
<dbReference type="WBParaSite" id="TREG1_107150.1">
    <property type="protein sequence ID" value="TREG1_107150.1"/>
    <property type="gene ID" value="TREG1_107150"/>
</dbReference>
<dbReference type="Pfam" id="PF17921">
    <property type="entry name" value="Integrase_H2C2"/>
    <property type="match status" value="1"/>
</dbReference>
<evidence type="ECO:0000313" key="4">
    <source>
        <dbReference type="WBParaSite" id="TREG1_107140.1"/>
    </source>
</evidence>
<dbReference type="WBParaSite" id="TREG1_107140.1">
    <property type="protein sequence ID" value="TREG1_107140.1"/>
    <property type="gene ID" value="TREG1_107140"/>
</dbReference>
<dbReference type="GO" id="GO:0003676">
    <property type="term" value="F:nucleic acid binding"/>
    <property type="evidence" value="ECO:0007669"/>
    <property type="project" value="InterPro"/>
</dbReference>
<protein>
    <recommendedName>
        <fullName evidence="2">Integrase catalytic domain-containing protein</fullName>
    </recommendedName>
</protein>
<dbReference type="InterPro" id="IPR012337">
    <property type="entry name" value="RNaseH-like_sf"/>
</dbReference>
<dbReference type="InterPro" id="IPR008042">
    <property type="entry name" value="Retrotrans_Pao"/>
</dbReference>
<feature type="domain" description="Integrase catalytic" evidence="2">
    <location>
        <begin position="1463"/>
        <end position="1649"/>
    </location>
</feature>
<organism evidence="3 5">
    <name type="scientific">Trichobilharzia regenti</name>
    <name type="common">Nasal bird schistosome</name>
    <dbReference type="NCBI Taxonomy" id="157069"/>
    <lineage>
        <taxon>Eukaryota</taxon>
        <taxon>Metazoa</taxon>
        <taxon>Spiralia</taxon>
        <taxon>Lophotrochozoa</taxon>
        <taxon>Platyhelminthes</taxon>
        <taxon>Trematoda</taxon>
        <taxon>Digenea</taxon>
        <taxon>Strigeidida</taxon>
        <taxon>Schistosomatoidea</taxon>
        <taxon>Schistosomatidae</taxon>
        <taxon>Trichobilharzia</taxon>
    </lineage>
</organism>
<dbReference type="Gene3D" id="3.30.420.10">
    <property type="entry name" value="Ribonuclease H-like superfamily/Ribonuclease H"/>
    <property type="match status" value="1"/>
</dbReference>
<dbReference type="WBParaSite" id="TREG1_117320.2">
    <property type="protein sequence ID" value="TREG1_117320.2"/>
    <property type="gene ID" value="TREG1_117320"/>
</dbReference>
<dbReference type="SUPFAM" id="SSF56672">
    <property type="entry name" value="DNA/RNA polymerases"/>
    <property type="match status" value="1"/>
</dbReference>
<dbReference type="InterPro" id="IPR001584">
    <property type="entry name" value="Integrase_cat-core"/>
</dbReference>
<dbReference type="Pfam" id="PF05380">
    <property type="entry name" value="Peptidase_A17"/>
    <property type="match status" value="1"/>
</dbReference>
<dbReference type="InterPro" id="IPR040676">
    <property type="entry name" value="DUF5641"/>
</dbReference>